<sequence>MPQLTIDCVHSFPTKPTTDEVIQRMPLLDFLKRNNLAWTVMSLTPKAAQNKFAKGVMLVQLHSVTLGPGFQKRNSTGHKGMSSCSPKFLLAPDSAPMTRPQPSQFSPQNTLLILRPWATLYLDNKLSCHANYARSTIMRRNPIPQPILPDLVGHTVLIDSTDSGWLHRHQLTPAISLSITNITYVAAFFLVGYFRKTLIRQLPRVEWLSLQLRPVERDRQSSSTLVP</sequence>
<organism evidence="3">
    <name type="scientific">Chaetomium thermophilum (strain DSM 1495 / CBS 144.50 / IMI 039719)</name>
    <name type="common">Thermochaetoides thermophila</name>
    <dbReference type="NCBI Taxonomy" id="759272"/>
    <lineage>
        <taxon>Eukaryota</taxon>
        <taxon>Fungi</taxon>
        <taxon>Dikarya</taxon>
        <taxon>Ascomycota</taxon>
        <taxon>Pezizomycotina</taxon>
        <taxon>Sordariomycetes</taxon>
        <taxon>Sordariomycetidae</taxon>
        <taxon>Sordariales</taxon>
        <taxon>Chaetomiaceae</taxon>
        <taxon>Thermochaetoides</taxon>
    </lineage>
</organism>
<dbReference type="RefSeq" id="XP_006694556.1">
    <property type="nucleotide sequence ID" value="XM_006694493.1"/>
</dbReference>
<evidence type="ECO:0000313" key="2">
    <source>
        <dbReference type="EMBL" id="EGS19671.1"/>
    </source>
</evidence>
<keyword evidence="1" id="KW-0812">Transmembrane</keyword>
<reference evidence="2 3" key="1">
    <citation type="journal article" date="2011" name="Cell">
        <title>Insight into structure and assembly of the nuclear pore complex by utilizing the genome of a eukaryotic thermophile.</title>
        <authorList>
            <person name="Amlacher S."/>
            <person name="Sarges P."/>
            <person name="Flemming D."/>
            <person name="van Noort V."/>
            <person name="Kunze R."/>
            <person name="Devos D.P."/>
            <person name="Arumugam M."/>
            <person name="Bork P."/>
            <person name="Hurt E."/>
        </authorList>
    </citation>
    <scope>NUCLEOTIDE SEQUENCE [LARGE SCALE GENOMIC DNA]</scope>
    <source>
        <strain evidence="3">DSM 1495 / CBS 144.50 / IMI 039719</strain>
    </source>
</reference>
<feature type="transmembrane region" description="Helical" evidence="1">
    <location>
        <begin position="174"/>
        <end position="194"/>
    </location>
</feature>
<keyword evidence="3" id="KW-1185">Reference proteome</keyword>
<dbReference type="OrthoDB" id="5296720at2759"/>
<gene>
    <name evidence="2" type="ORF">CTHT_0041500</name>
</gene>
<dbReference type="EMBL" id="GL988043">
    <property type="protein sequence ID" value="EGS19671.1"/>
    <property type="molecule type" value="Genomic_DNA"/>
</dbReference>
<evidence type="ECO:0000313" key="3">
    <source>
        <dbReference type="Proteomes" id="UP000008066"/>
    </source>
</evidence>
<dbReference type="HOGENOM" id="CLU_1219576_0_0_1"/>
<name>G0SA99_CHATD</name>
<keyword evidence="1" id="KW-1133">Transmembrane helix</keyword>
<evidence type="ECO:0000256" key="1">
    <source>
        <dbReference type="SAM" id="Phobius"/>
    </source>
</evidence>
<dbReference type="Proteomes" id="UP000008066">
    <property type="component" value="Unassembled WGS sequence"/>
</dbReference>
<accession>G0SA99</accession>
<dbReference type="KEGG" id="cthr:CTHT_0041500"/>
<protein>
    <submittedName>
        <fullName evidence="2">Uncharacterized protein</fullName>
    </submittedName>
</protein>
<dbReference type="GeneID" id="18258188"/>
<dbReference type="AlphaFoldDB" id="G0SA99"/>
<keyword evidence="1" id="KW-0472">Membrane</keyword>
<proteinExistence type="predicted"/>